<dbReference type="InterPro" id="IPR006026">
    <property type="entry name" value="Peptidase_Metallo"/>
</dbReference>
<dbReference type="SMART" id="SM00235">
    <property type="entry name" value="ZnMc"/>
    <property type="match status" value="1"/>
</dbReference>
<evidence type="ECO:0000256" key="6">
    <source>
        <dbReference type="SAM" id="SignalP"/>
    </source>
</evidence>
<evidence type="ECO:0000259" key="7">
    <source>
        <dbReference type="SMART" id="SM00235"/>
    </source>
</evidence>
<dbReference type="InterPro" id="IPR021190">
    <property type="entry name" value="Pept_M10A"/>
</dbReference>
<keyword evidence="4" id="KW-0862">Zinc</keyword>
<dbReference type="GO" id="GO:0004222">
    <property type="term" value="F:metalloendopeptidase activity"/>
    <property type="evidence" value="ECO:0007669"/>
    <property type="project" value="InterPro"/>
</dbReference>
<evidence type="ECO:0000313" key="8">
    <source>
        <dbReference type="EMBL" id="TKD01848.1"/>
    </source>
</evidence>
<keyword evidence="6" id="KW-0732">Signal</keyword>
<evidence type="ECO:0000256" key="1">
    <source>
        <dbReference type="ARBA" id="ARBA00022670"/>
    </source>
</evidence>
<dbReference type="Proteomes" id="UP000309215">
    <property type="component" value="Unassembled WGS sequence"/>
</dbReference>
<comment type="caution">
    <text evidence="8">The sequence shown here is derived from an EMBL/GenBank/DDBJ whole genome shotgun (WGS) entry which is preliminary data.</text>
</comment>
<keyword evidence="5" id="KW-1133">Transmembrane helix</keyword>
<keyword evidence="1 8" id="KW-0645">Protease</keyword>
<dbReference type="GO" id="GO:0006508">
    <property type="term" value="P:proteolysis"/>
    <property type="evidence" value="ECO:0007669"/>
    <property type="project" value="UniProtKB-KW"/>
</dbReference>
<dbReference type="InterPro" id="IPR024079">
    <property type="entry name" value="MetalloPept_cat_dom_sf"/>
</dbReference>
<dbReference type="GO" id="GO:0031012">
    <property type="term" value="C:extracellular matrix"/>
    <property type="evidence" value="ECO:0007669"/>
    <property type="project" value="InterPro"/>
</dbReference>
<sequence>MRSTPRLGLVLVIGMALVTSAASNAHAYCRASTCAEGQLCGPPPWDDPACKPLLWKRPCVGVSVQVDASEEVPYPLAVGVVEESFRAWEQPVCETAVPGPPNIHVQNLGPILCNRIEYNSNAGNANVVVFRDATWTHPDGPHNIALTTVTFDTRTGEIYDADIEVNTHGFPFTTSDNLEEVQTDLLSVMTHEAGHFLGLAHAEDANATMWPNYTSGSLLPRTLAADDIAAICEAYPPAEEPVDTARCNPLPRHGFSPECAAKQTEGDCSVGRGAGTKEAGAAVPALALVALGFVGARRIRARSARRGR</sequence>
<dbReference type="RefSeq" id="WP_136932560.1">
    <property type="nucleotide sequence ID" value="NZ_SSMQ01000037.1"/>
</dbReference>
<keyword evidence="2" id="KW-0479">Metal-binding</keyword>
<feature type="domain" description="Peptidase metallopeptidase" evidence="7">
    <location>
        <begin position="51"/>
        <end position="237"/>
    </location>
</feature>
<keyword evidence="3" id="KW-0378">Hydrolase</keyword>
<evidence type="ECO:0000256" key="3">
    <source>
        <dbReference type="ARBA" id="ARBA00022801"/>
    </source>
</evidence>
<evidence type="ECO:0000313" key="9">
    <source>
        <dbReference type="Proteomes" id="UP000309215"/>
    </source>
</evidence>
<evidence type="ECO:0000256" key="2">
    <source>
        <dbReference type="ARBA" id="ARBA00022723"/>
    </source>
</evidence>
<dbReference type="AlphaFoldDB" id="A0A4U1J475"/>
<dbReference type="SUPFAM" id="SSF55486">
    <property type="entry name" value="Metalloproteases ('zincins'), catalytic domain"/>
    <property type="match status" value="1"/>
</dbReference>
<dbReference type="EMBL" id="SSMQ01000037">
    <property type="protein sequence ID" value="TKD01848.1"/>
    <property type="molecule type" value="Genomic_DNA"/>
</dbReference>
<reference evidence="8 9" key="1">
    <citation type="submission" date="2019-04" db="EMBL/GenBank/DDBJ databases">
        <authorList>
            <person name="Li Y."/>
            <person name="Wang J."/>
        </authorList>
    </citation>
    <scope>NUCLEOTIDE SEQUENCE [LARGE SCALE GENOMIC DNA]</scope>
    <source>
        <strain evidence="8 9">DSM 14668</strain>
    </source>
</reference>
<dbReference type="GO" id="GO:0008270">
    <property type="term" value="F:zinc ion binding"/>
    <property type="evidence" value="ECO:0007669"/>
    <property type="project" value="InterPro"/>
</dbReference>
<proteinExistence type="predicted"/>
<dbReference type="Gene3D" id="3.40.390.10">
    <property type="entry name" value="Collagenase (Catalytic Domain)"/>
    <property type="match status" value="1"/>
</dbReference>
<dbReference type="OrthoDB" id="5516015at2"/>
<organism evidence="8 9">
    <name type="scientific">Polyangium fumosum</name>
    <dbReference type="NCBI Taxonomy" id="889272"/>
    <lineage>
        <taxon>Bacteria</taxon>
        <taxon>Pseudomonadati</taxon>
        <taxon>Myxococcota</taxon>
        <taxon>Polyangia</taxon>
        <taxon>Polyangiales</taxon>
        <taxon>Polyangiaceae</taxon>
        <taxon>Polyangium</taxon>
    </lineage>
</organism>
<feature type="transmembrane region" description="Helical" evidence="5">
    <location>
        <begin position="279"/>
        <end position="296"/>
    </location>
</feature>
<evidence type="ECO:0000256" key="5">
    <source>
        <dbReference type="SAM" id="Phobius"/>
    </source>
</evidence>
<feature type="signal peptide" evidence="6">
    <location>
        <begin position="1"/>
        <end position="27"/>
    </location>
</feature>
<keyword evidence="5" id="KW-0812">Transmembrane</keyword>
<accession>A0A4U1J475</accession>
<dbReference type="InterPro" id="IPR001818">
    <property type="entry name" value="Pept_M10_metallopeptidase"/>
</dbReference>
<name>A0A4U1J475_9BACT</name>
<keyword evidence="9" id="KW-1185">Reference proteome</keyword>
<protein>
    <submittedName>
        <fullName evidence="8">Matrixin family metalloprotease</fullName>
    </submittedName>
</protein>
<dbReference type="Pfam" id="PF00413">
    <property type="entry name" value="Peptidase_M10"/>
    <property type="match status" value="1"/>
</dbReference>
<evidence type="ECO:0000256" key="4">
    <source>
        <dbReference type="ARBA" id="ARBA00022833"/>
    </source>
</evidence>
<gene>
    <name evidence="8" type="ORF">E8A74_30160</name>
</gene>
<keyword evidence="5" id="KW-0472">Membrane</keyword>
<keyword evidence="8" id="KW-0482">Metalloprotease</keyword>
<feature type="chain" id="PRO_5020375013" evidence="6">
    <location>
        <begin position="28"/>
        <end position="308"/>
    </location>
</feature>
<dbReference type="PRINTS" id="PR00138">
    <property type="entry name" value="MATRIXIN"/>
</dbReference>